<evidence type="ECO:0000256" key="3">
    <source>
        <dbReference type="ARBA" id="ARBA00022989"/>
    </source>
</evidence>
<keyword evidence="3 6" id="KW-1133">Transmembrane helix</keyword>
<dbReference type="eggNOG" id="KOG4474">
    <property type="taxonomic scope" value="Eukaryota"/>
</dbReference>
<dbReference type="GO" id="GO:0055091">
    <property type="term" value="P:phospholipid homeostasis"/>
    <property type="evidence" value="ECO:0007669"/>
    <property type="project" value="TreeGrafter"/>
</dbReference>
<dbReference type="GO" id="GO:0071709">
    <property type="term" value="P:membrane assembly"/>
    <property type="evidence" value="ECO:0007669"/>
    <property type="project" value="TreeGrafter"/>
</dbReference>
<feature type="transmembrane region" description="Helical" evidence="6">
    <location>
        <begin position="31"/>
        <end position="52"/>
    </location>
</feature>
<dbReference type="Proteomes" id="UP000659654">
    <property type="component" value="Unassembled WGS sequence"/>
</dbReference>
<comment type="subcellular location">
    <subcellularLocation>
        <location evidence="1">Membrane</location>
        <topology evidence="1">Multi-pass membrane protein</topology>
    </subcellularLocation>
</comment>
<evidence type="ECO:0000259" key="7">
    <source>
        <dbReference type="PROSITE" id="PS50922"/>
    </source>
</evidence>
<dbReference type="PANTHER" id="PTHR13439">
    <property type="entry name" value="CT120 PROTEIN"/>
    <property type="match status" value="1"/>
</dbReference>
<dbReference type="InterPro" id="IPR050846">
    <property type="entry name" value="TLCD"/>
</dbReference>
<dbReference type="PROSITE" id="PS50922">
    <property type="entry name" value="TLC"/>
    <property type="match status" value="1"/>
</dbReference>
<feature type="transmembrane region" description="Helical" evidence="6">
    <location>
        <begin position="64"/>
        <end position="86"/>
    </location>
</feature>
<evidence type="ECO:0000256" key="6">
    <source>
        <dbReference type="SAM" id="Phobius"/>
    </source>
</evidence>
<dbReference type="GO" id="GO:0007009">
    <property type="term" value="P:plasma membrane organization"/>
    <property type="evidence" value="ECO:0007669"/>
    <property type="project" value="TreeGrafter"/>
</dbReference>
<dbReference type="EMBL" id="CAJFCV020000004">
    <property type="protein sequence ID" value="CAG9118394.1"/>
    <property type="molecule type" value="Genomic_DNA"/>
</dbReference>
<reference evidence="8" key="2">
    <citation type="submission" date="2020-09" db="EMBL/GenBank/DDBJ databases">
        <authorList>
            <person name="Kikuchi T."/>
        </authorList>
    </citation>
    <scope>NUCLEOTIDE SEQUENCE</scope>
    <source>
        <strain evidence="8">Ka4C1</strain>
    </source>
</reference>
<dbReference type="PANTHER" id="PTHR13439:SF4">
    <property type="entry name" value="TLC DOMAIN-CONTAINING PROTEIN"/>
    <property type="match status" value="1"/>
</dbReference>
<dbReference type="Pfam" id="PF03798">
    <property type="entry name" value="TRAM_LAG1_CLN8"/>
    <property type="match status" value="1"/>
</dbReference>
<dbReference type="GO" id="GO:0097035">
    <property type="term" value="P:regulation of membrane lipid distribution"/>
    <property type="evidence" value="ECO:0007669"/>
    <property type="project" value="TreeGrafter"/>
</dbReference>
<reference evidence="11" key="1">
    <citation type="submission" date="2016-11" db="UniProtKB">
        <authorList>
            <consortium name="WormBaseParasite"/>
        </authorList>
    </citation>
    <scope>IDENTIFICATION</scope>
</reference>
<name>A0A1I7RMD4_BURXY</name>
<feature type="domain" description="TLC" evidence="7">
    <location>
        <begin position="59"/>
        <end position="251"/>
    </location>
</feature>
<dbReference type="SMART" id="SM00724">
    <property type="entry name" value="TLC"/>
    <property type="match status" value="1"/>
</dbReference>
<dbReference type="Proteomes" id="UP000095284">
    <property type="component" value="Unplaced"/>
</dbReference>
<evidence type="ECO:0000256" key="2">
    <source>
        <dbReference type="ARBA" id="ARBA00022692"/>
    </source>
</evidence>
<dbReference type="WBParaSite" id="BXY_0186900.1">
    <property type="protein sequence ID" value="BXY_0186900.1"/>
    <property type="gene ID" value="BXY_0186900"/>
</dbReference>
<proteinExistence type="predicted"/>
<dbReference type="InterPro" id="IPR006634">
    <property type="entry name" value="TLC-dom"/>
</dbReference>
<organism evidence="9 11">
    <name type="scientific">Bursaphelenchus xylophilus</name>
    <name type="common">Pinewood nematode worm</name>
    <name type="synonym">Aphelenchoides xylophilus</name>
    <dbReference type="NCBI Taxonomy" id="6326"/>
    <lineage>
        <taxon>Eukaryota</taxon>
        <taxon>Metazoa</taxon>
        <taxon>Ecdysozoa</taxon>
        <taxon>Nematoda</taxon>
        <taxon>Chromadorea</taxon>
        <taxon>Rhabditida</taxon>
        <taxon>Tylenchina</taxon>
        <taxon>Tylenchomorpha</taxon>
        <taxon>Aphelenchoidea</taxon>
        <taxon>Aphelenchoididae</taxon>
        <taxon>Bursaphelenchus</taxon>
    </lineage>
</organism>
<dbReference type="AlphaFoldDB" id="A0A1I7RMD4"/>
<dbReference type="GO" id="GO:0005886">
    <property type="term" value="C:plasma membrane"/>
    <property type="evidence" value="ECO:0007669"/>
    <property type="project" value="TreeGrafter"/>
</dbReference>
<dbReference type="Proteomes" id="UP000582659">
    <property type="component" value="Unassembled WGS sequence"/>
</dbReference>
<dbReference type="OrthoDB" id="10266980at2759"/>
<evidence type="ECO:0000313" key="11">
    <source>
        <dbReference type="WBParaSite" id="BXY_0186900.1"/>
    </source>
</evidence>
<dbReference type="EMBL" id="CAJFDI010000004">
    <property type="protein sequence ID" value="CAD5227985.1"/>
    <property type="molecule type" value="Genomic_DNA"/>
</dbReference>
<feature type="transmembrane region" description="Helical" evidence="6">
    <location>
        <begin position="192"/>
        <end position="211"/>
    </location>
</feature>
<evidence type="ECO:0000256" key="1">
    <source>
        <dbReference type="ARBA" id="ARBA00004141"/>
    </source>
</evidence>
<accession>A0A1I7RMD4</accession>
<feature type="transmembrane region" description="Helical" evidence="6">
    <location>
        <begin position="231"/>
        <end position="250"/>
    </location>
</feature>
<evidence type="ECO:0000313" key="8">
    <source>
        <dbReference type="EMBL" id="CAD5227985.1"/>
    </source>
</evidence>
<protein>
    <submittedName>
        <fullName evidence="8">(pine wood nematode) hypothetical protein</fullName>
    </submittedName>
    <submittedName>
        <fullName evidence="11">TLC domain-containing protein</fullName>
    </submittedName>
</protein>
<keyword evidence="4 5" id="KW-0472">Membrane</keyword>
<evidence type="ECO:0000313" key="9">
    <source>
        <dbReference type="Proteomes" id="UP000095284"/>
    </source>
</evidence>
<sequence length="275" mass="32741">MLYEERLDLTLPPGWYIFAPEWGRILEARNFLPILGSFLAFKLFSICMWRWSWTNFSGFRQYRLRNLTICITHSMISGGFVLGFAITHFRLMFDNPATYYEPYMKYVFQFSVGYFIHDALDMLKHEISRWTLELLFHHAVTVFVFLCPICSHDFAIFGYWGLLMEVNSVFLHMRTLHQLSGRAESHKMEFEIIKYLNVVTFVIFRFFVQIFQVHFTFTQQDHFVYFYKAVGLYGSIFFFVVNCMLLYRVLASDGFLGKKIQTAAKNSNRDKEKDK</sequence>
<keyword evidence="2 5" id="KW-0812">Transmembrane</keyword>
<gene>
    <name evidence="8" type="ORF">BXYJ_LOCUS10218</name>
</gene>
<keyword evidence="10" id="KW-1185">Reference proteome</keyword>
<evidence type="ECO:0000313" key="10">
    <source>
        <dbReference type="Proteomes" id="UP000659654"/>
    </source>
</evidence>
<evidence type="ECO:0000256" key="4">
    <source>
        <dbReference type="ARBA" id="ARBA00023136"/>
    </source>
</evidence>
<evidence type="ECO:0000256" key="5">
    <source>
        <dbReference type="PROSITE-ProRule" id="PRU00205"/>
    </source>
</evidence>